<dbReference type="InterPro" id="IPR001461">
    <property type="entry name" value="Aspartic_peptidase_A1"/>
</dbReference>
<sequence>MERRDGSKDIGIINEYTGGFYHSYYVELTIGTPPQPLKLILDSATPDLWVAGSPCSGCPAGLPLYDHSKSSSAVNTTTPSTLSLLVGDVRGFLFNETIRLGNYSVASQTFLVGTTIPGIALSGGLSGILGLAFPGLSDLGNITPFWQAILSTNATATPEMGFWLSRSTGTDNMQTEEPGGVFTFGGVNTSLYSGEIEFLNLTGPSSSFWSLDVSAISIQGQAINITSSTKLAAFNVGAMSIGGPPDDVRAIWAAVPGSSAAASPTCNTELDVTVSFGGRVWRISPGDLNLETLSGTQNLCLGAIFALDNFNSSRPYWFFGISFLKNVYTVFRQSPPSVGFAELSTIAGGSPNISTVADSKPTPPSTSSSASSKRKIILGSLGGLSFVGILILLRILFLRQRKLKSRTEALKAIITPLSLGDDPPASSVLPFVVKGPSSMHANPTSPTLRSKRDRVLMHNHENRQTLNLGVGLETQSRARRAVSVSAPTRMSDPVLVELQNFREEMRRLVSSQNHGEEEAAGAPPSYDEHSG</sequence>
<accession>A0AAV9ZCF6</accession>
<reference evidence="5 6" key="1">
    <citation type="journal article" date="2024" name="J Genomics">
        <title>Draft genome sequencing and assembly of Favolaschia claudopus CIRM-BRFM 2984 isolated from oak limbs.</title>
        <authorList>
            <person name="Navarro D."/>
            <person name="Drula E."/>
            <person name="Chaduli D."/>
            <person name="Cazenave R."/>
            <person name="Ahrendt S."/>
            <person name="Wang J."/>
            <person name="Lipzen A."/>
            <person name="Daum C."/>
            <person name="Barry K."/>
            <person name="Grigoriev I.V."/>
            <person name="Favel A."/>
            <person name="Rosso M.N."/>
            <person name="Martin F."/>
        </authorList>
    </citation>
    <scope>NUCLEOTIDE SEQUENCE [LARGE SCALE GENOMIC DNA]</scope>
    <source>
        <strain evidence="5 6">CIRM-BRFM 2984</strain>
    </source>
</reference>
<dbReference type="Gene3D" id="2.40.70.10">
    <property type="entry name" value="Acid Proteases"/>
    <property type="match status" value="2"/>
</dbReference>
<evidence type="ECO:0000256" key="2">
    <source>
        <dbReference type="SAM" id="MobiDB-lite"/>
    </source>
</evidence>
<dbReference type="CDD" id="cd05471">
    <property type="entry name" value="pepsin_like"/>
    <property type="match status" value="1"/>
</dbReference>
<feature type="transmembrane region" description="Helical" evidence="3">
    <location>
        <begin position="376"/>
        <end position="397"/>
    </location>
</feature>
<dbReference type="InterPro" id="IPR034164">
    <property type="entry name" value="Pepsin-like_dom"/>
</dbReference>
<keyword evidence="5" id="KW-0645">Protease</keyword>
<keyword evidence="5" id="KW-0378">Hydrolase</keyword>
<dbReference type="SUPFAM" id="SSF50630">
    <property type="entry name" value="Acid proteases"/>
    <property type="match status" value="1"/>
</dbReference>
<dbReference type="Pfam" id="PF00026">
    <property type="entry name" value="Asp"/>
    <property type="match status" value="1"/>
</dbReference>
<dbReference type="PRINTS" id="PR00792">
    <property type="entry name" value="PEPSIN"/>
</dbReference>
<evidence type="ECO:0000256" key="3">
    <source>
        <dbReference type="SAM" id="Phobius"/>
    </source>
</evidence>
<comment type="caution">
    <text evidence="5">The sequence shown here is derived from an EMBL/GenBank/DDBJ whole genome shotgun (WGS) entry which is preliminary data.</text>
</comment>
<gene>
    <name evidence="5" type="ORF">R3P38DRAFT_3472399</name>
</gene>
<evidence type="ECO:0000313" key="5">
    <source>
        <dbReference type="EMBL" id="KAK6977497.1"/>
    </source>
</evidence>
<feature type="region of interest" description="Disordered" evidence="2">
    <location>
        <begin position="507"/>
        <end position="531"/>
    </location>
</feature>
<keyword evidence="3" id="KW-1133">Transmembrane helix</keyword>
<dbReference type="Proteomes" id="UP001362999">
    <property type="component" value="Unassembled WGS sequence"/>
</dbReference>
<dbReference type="AlphaFoldDB" id="A0AAV9ZCF6"/>
<feature type="domain" description="Peptidase A1" evidence="4">
    <location>
        <begin position="24"/>
        <end position="341"/>
    </location>
</feature>
<proteinExistence type="inferred from homology"/>
<dbReference type="GO" id="GO:0004190">
    <property type="term" value="F:aspartic-type endopeptidase activity"/>
    <property type="evidence" value="ECO:0007669"/>
    <property type="project" value="InterPro"/>
</dbReference>
<comment type="similarity">
    <text evidence="1">Belongs to the peptidase A1 family.</text>
</comment>
<keyword evidence="3" id="KW-0812">Transmembrane</keyword>
<protein>
    <submittedName>
        <fullName evidence="5">Acid protease</fullName>
    </submittedName>
</protein>
<keyword evidence="6" id="KW-1185">Reference proteome</keyword>
<name>A0AAV9ZCF6_9AGAR</name>
<dbReference type="GO" id="GO:0006508">
    <property type="term" value="P:proteolysis"/>
    <property type="evidence" value="ECO:0007669"/>
    <property type="project" value="UniProtKB-KW"/>
</dbReference>
<dbReference type="EMBL" id="JAWWNJ010000167">
    <property type="protein sequence ID" value="KAK6977497.1"/>
    <property type="molecule type" value="Genomic_DNA"/>
</dbReference>
<evidence type="ECO:0000313" key="6">
    <source>
        <dbReference type="Proteomes" id="UP001362999"/>
    </source>
</evidence>
<dbReference type="InterPro" id="IPR021109">
    <property type="entry name" value="Peptidase_aspartic_dom_sf"/>
</dbReference>
<dbReference type="PANTHER" id="PTHR47966:SF51">
    <property type="entry name" value="BETA-SITE APP-CLEAVING ENZYME, ISOFORM A-RELATED"/>
    <property type="match status" value="1"/>
</dbReference>
<organism evidence="5 6">
    <name type="scientific">Favolaschia claudopus</name>
    <dbReference type="NCBI Taxonomy" id="2862362"/>
    <lineage>
        <taxon>Eukaryota</taxon>
        <taxon>Fungi</taxon>
        <taxon>Dikarya</taxon>
        <taxon>Basidiomycota</taxon>
        <taxon>Agaricomycotina</taxon>
        <taxon>Agaricomycetes</taxon>
        <taxon>Agaricomycetidae</taxon>
        <taxon>Agaricales</taxon>
        <taxon>Marasmiineae</taxon>
        <taxon>Mycenaceae</taxon>
        <taxon>Favolaschia</taxon>
    </lineage>
</organism>
<evidence type="ECO:0000256" key="1">
    <source>
        <dbReference type="ARBA" id="ARBA00007447"/>
    </source>
</evidence>
<keyword evidence="3" id="KW-0472">Membrane</keyword>
<dbReference type="PANTHER" id="PTHR47966">
    <property type="entry name" value="BETA-SITE APP-CLEAVING ENZYME, ISOFORM A-RELATED"/>
    <property type="match status" value="1"/>
</dbReference>
<evidence type="ECO:0000259" key="4">
    <source>
        <dbReference type="PROSITE" id="PS51767"/>
    </source>
</evidence>
<dbReference type="PROSITE" id="PS51767">
    <property type="entry name" value="PEPTIDASE_A1"/>
    <property type="match status" value="1"/>
</dbReference>
<dbReference type="InterPro" id="IPR033121">
    <property type="entry name" value="PEPTIDASE_A1"/>
</dbReference>